<protein>
    <recommendedName>
        <fullName evidence="4 5">Large ribosomal subunit protein uL29</fullName>
    </recommendedName>
</protein>
<evidence type="ECO:0000256" key="5">
    <source>
        <dbReference type="HAMAP-Rule" id="MF_00374"/>
    </source>
</evidence>
<keyword evidence="2 5" id="KW-0689">Ribosomal protein</keyword>
<dbReference type="PANTHER" id="PTHR10916">
    <property type="entry name" value="60S RIBOSOMAL PROTEIN L35/50S RIBOSOMAL PROTEIN L29"/>
    <property type="match status" value="1"/>
</dbReference>
<evidence type="ECO:0000256" key="2">
    <source>
        <dbReference type="ARBA" id="ARBA00022980"/>
    </source>
</evidence>
<dbReference type="CDD" id="cd00427">
    <property type="entry name" value="Ribosomal_L29_HIP"/>
    <property type="match status" value="1"/>
</dbReference>
<dbReference type="GO" id="GO:0022625">
    <property type="term" value="C:cytosolic large ribosomal subunit"/>
    <property type="evidence" value="ECO:0007669"/>
    <property type="project" value="TreeGrafter"/>
</dbReference>
<evidence type="ECO:0000313" key="6">
    <source>
        <dbReference type="EMBL" id="BAH70079.1"/>
    </source>
</evidence>
<evidence type="ECO:0000256" key="4">
    <source>
        <dbReference type="ARBA" id="ARBA00035204"/>
    </source>
</evidence>
<keyword evidence="3 5" id="KW-0687">Ribonucleoprotein</keyword>
<sequence length="68" mass="7955">MMLYKDIKVKNNAELRKLLDDLKAQLFIYRFQNKTGTLDHSHKIREVRRDIAKVLTVLKINESKGGAK</sequence>
<evidence type="ECO:0000256" key="1">
    <source>
        <dbReference type="ARBA" id="ARBA00009254"/>
    </source>
</evidence>
<dbReference type="eggNOG" id="COG0255">
    <property type="taxonomic scope" value="Bacteria"/>
</dbReference>
<name>C4XG07_MYCFP</name>
<dbReference type="GO" id="GO:0006412">
    <property type="term" value="P:translation"/>
    <property type="evidence" value="ECO:0007669"/>
    <property type="project" value="UniProtKB-UniRule"/>
</dbReference>
<dbReference type="SUPFAM" id="SSF46561">
    <property type="entry name" value="Ribosomal protein L29 (L29p)"/>
    <property type="match status" value="1"/>
</dbReference>
<dbReference type="GO" id="GO:0003735">
    <property type="term" value="F:structural constituent of ribosome"/>
    <property type="evidence" value="ECO:0007669"/>
    <property type="project" value="InterPro"/>
</dbReference>
<evidence type="ECO:0000256" key="3">
    <source>
        <dbReference type="ARBA" id="ARBA00023274"/>
    </source>
</evidence>
<dbReference type="Gene3D" id="1.10.287.310">
    <property type="match status" value="1"/>
</dbReference>
<dbReference type="HAMAP" id="MF_00374">
    <property type="entry name" value="Ribosomal_uL29"/>
    <property type="match status" value="1"/>
</dbReference>
<dbReference type="EMBL" id="AP009608">
    <property type="protein sequence ID" value="BAH70079.1"/>
    <property type="molecule type" value="Genomic_DNA"/>
</dbReference>
<dbReference type="HOGENOM" id="CLU_158491_7_0_14"/>
<proteinExistence type="inferred from homology"/>
<reference evidence="6 7" key="1">
    <citation type="journal article" date="2009" name="Curr. Microbiol.">
        <title>Molecular cloning and expression of a novel cholinephosphotransferase involved in glycoglycerophospholipid biosynthesis of Mycoplasma fermentans.</title>
        <authorList>
            <person name="Ishida N."/>
            <person name="Irikura D."/>
            <person name="Matsuda K."/>
            <person name="Sato S."/>
            <person name="Asano K."/>
        </authorList>
    </citation>
    <scope>NUCLEOTIDE SEQUENCE [LARGE SCALE GENOMIC DNA]</scope>
    <source>
        <strain evidence="7">ATCC 19989 / NBRC 14854 / NCTC 10117 / PG18</strain>
    </source>
</reference>
<accession>C4XG07</accession>
<gene>
    <name evidence="5" type="primary">rpmC</name>
    <name evidence="6" type="ordered locus">MBIO_0814</name>
</gene>
<keyword evidence="7" id="KW-1185">Reference proteome</keyword>
<dbReference type="FunFam" id="1.10.287.310:FF:000001">
    <property type="entry name" value="50S ribosomal protein L29"/>
    <property type="match status" value="1"/>
</dbReference>
<dbReference type="AlphaFoldDB" id="C4XG07"/>
<dbReference type="Proteomes" id="UP000006810">
    <property type="component" value="Chromosome"/>
</dbReference>
<dbReference type="InterPro" id="IPR036049">
    <property type="entry name" value="Ribosomal_uL29_sf"/>
</dbReference>
<comment type="similarity">
    <text evidence="1 5">Belongs to the universal ribosomal protein uL29 family.</text>
</comment>
<dbReference type="InterPro" id="IPR001854">
    <property type="entry name" value="Ribosomal_uL29"/>
</dbReference>
<dbReference type="PATRIC" id="fig|496833.3.peg.409"/>
<evidence type="ECO:0000313" key="7">
    <source>
        <dbReference type="Proteomes" id="UP000006810"/>
    </source>
</evidence>
<dbReference type="KEGG" id="mfp:MBIO_0814"/>
<dbReference type="InterPro" id="IPR050063">
    <property type="entry name" value="Ribosomal_protein_uL29"/>
</dbReference>
<dbReference type="PANTHER" id="PTHR10916:SF0">
    <property type="entry name" value="LARGE RIBOSOMAL SUBUNIT PROTEIN UL29C"/>
    <property type="match status" value="1"/>
</dbReference>
<dbReference type="Pfam" id="PF00831">
    <property type="entry name" value="Ribosomal_L29"/>
    <property type="match status" value="1"/>
</dbReference>
<organism evidence="6 7">
    <name type="scientific">Mycoplasmopsis fermentans (strain ATCC 19989 / NBRC 14854 / NCTC 10117 / PG18)</name>
    <name type="common">Mycoplasma fermentans</name>
    <dbReference type="NCBI Taxonomy" id="496833"/>
    <lineage>
        <taxon>Bacteria</taxon>
        <taxon>Bacillati</taxon>
        <taxon>Mycoplasmatota</taxon>
        <taxon>Mycoplasmoidales</taxon>
        <taxon>Metamycoplasmataceae</taxon>
        <taxon>Mycoplasmopsis</taxon>
    </lineage>
</organism>
<dbReference type="NCBIfam" id="TIGR00012">
    <property type="entry name" value="L29"/>
    <property type="match status" value="1"/>
</dbReference>